<dbReference type="GO" id="GO:0032259">
    <property type="term" value="P:methylation"/>
    <property type="evidence" value="ECO:0007669"/>
    <property type="project" value="UniProtKB-KW"/>
</dbReference>
<proteinExistence type="inferred from homology"/>
<dbReference type="OrthoDB" id="9789291at2"/>
<evidence type="ECO:0000256" key="1">
    <source>
        <dbReference type="ARBA" id="ARBA00005801"/>
    </source>
</evidence>
<keyword evidence="3" id="KW-0812">Transmembrane</keyword>
<dbReference type="GO" id="GO:0005886">
    <property type="term" value="C:plasma membrane"/>
    <property type="evidence" value="ECO:0007669"/>
    <property type="project" value="TreeGrafter"/>
</dbReference>
<keyword evidence="6" id="KW-1185">Reference proteome</keyword>
<dbReference type="PRINTS" id="PR00864">
    <property type="entry name" value="PREPILNPTASE"/>
</dbReference>
<keyword evidence="5" id="KW-0489">Methyltransferase</keyword>
<name>A0A1M5G4M7_LOKAT</name>
<dbReference type="RefSeq" id="WP_072859051.1">
    <property type="nucleotide sequence ID" value="NZ_FQUE01000035.1"/>
</dbReference>
<dbReference type="STRING" id="366533.SAMN05444339_1355"/>
<dbReference type="EMBL" id="FQUE01000035">
    <property type="protein sequence ID" value="SHF98676.1"/>
    <property type="molecule type" value="Genomic_DNA"/>
</dbReference>
<evidence type="ECO:0000313" key="5">
    <source>
        <dbReference type="EMBL" id="SHF98676.1"/>
    </source>
</evidence>
<dbReference type="InterPro" id="IPR014032">
    <property type="entry name" value="Peptidase_A24A_bac"/>
</dbReference>
<protein>
    <submittedName>
        <fullName evidence="5">Leader peptidase (Prepilin peptidase) / N-methyltransferase</fullName>
    </submittedName>
</protein>
<dbReference type="Gene3D" id="1.20.120.1220">
    <property type="match status" value="1"/>
</dbReference>
<evidence type="ECO:0000259" key="4">
    <source>
        <dbReference type="Pfam" id="PF01478"/>
    </source>
</evidence>
<feature type="domain" description="Prepilin type IV endopeptidase peptidase" evidence="4">
    <location>
        <begin position="9"/>
        <end position="117"/>
    </location>
</feature>
<dbReference type="Pfam" id="PF01478">
    <property type="entry name" value="Peptidase_A24"/>
    <property type="match status" value="1"/>
</dbReference>
<feature type="transmembrane region" description="Helical" evidence="3">
    <location>
        <begin position="6"/>
        <end position="24"/>
    </location>
</feature>
<dbReference type="GO" id="GO:0004190">
    <property type="term" value="F:aspartic-type endopeptidase activity"/>
    <property type="evidence" value="ECO:0007669"/>
    <property type="project" value="InterPro"/>
</dbReference>
<organism evidence="5 6">
    <name type="scientific">Loktanella atrilutea</name>
    <dbReference type="NCBI Taxonomy" id="366533"/>
    <lineage>
        <taxon>Bacteria</taxon>
        <taxon>Pseudomonadati</taxon>
        <taxon>Pseudomonadota</taxon>
        <taxon>Alphaproteobacteria</taxon>
        <taxon>Rhodobacterales</taxon>
        <taxon>Roseobacteraceae</taxon>
        <taxon>Loktanella</taxon>
    </lineage>
</organism>
<feature type="transmembrane region" description="Helical" evidence="3">
    <location>
        <begin position="31"/>
        <end position="50"/>
    </location>
</feature>
<dbReference type="InterPro" id="IPR050882">
    <property type="entry name" value="Prepilin_peptidase/N-MTase"/>
</dbReference>
<feature type="transmembrane region" description="Helical" evidence="3">
    <location>
        <begin position="56"/>
        <end position="75"/>
    </location>
</feature>
<feature type="transmembrane region" description="Helical" evidence="3">
    <location>
        <begin position="124"/>
        <end position="144"/>
    </location>
</feature>
<feature type="transmembrane region" description="Helical" evidence="3">
    <location>
        <begin position="96"/>
        <end position="118"/>
    </location>
</feature>
<dbReference type="PANTHER" id="PTHR30487">
    <property type="entry name" value="TYPE 4 PREPILIN-LIKE PROTEINS LEADER PEPTIDE-PROCESSING ENZYME"/>
    <property type="match status" value="1"/>
</dbReference>
<dbReference type="Proteomes" id="UP000183987">
    <property type="component" value="Unassembled WGS sequence"/>
</dbReference>
<evidence type="ECO:0000256" key="2">
    <source>
        <dbReference type="RuleBase" id="RU003793"/>
    </source>
</evidence>
<keyword evidence="5" id="KW-0808">Transferase</keyword>
<evidence type="ECO:0000256" key="3">
    <source>
        <dbReference type="SAM" id="Phobius"/>
    </source>
</evidence>
<dbReference type="InterPro" id="IPR000045">
    <property type="entry name" value="Prepilin_IV_endopep_pep"/>
</dbReference>
<sequence length="146" mass="15875">MFETIVTVLLGVTLFRLSLIDLRTLRLPDRFTLPLIFGGWVVNAFILGAWPWGPVAAAATGYLVFALIGGIFFRWRQIEGLGLGDAKLLAAAGAWLGLRPLPLVILLAALGGLAFAILTTSRRTAHIAFGPWLALSFFVVWLTIRS</sequence>
<accession>A0A1M5G4M7</accession>
<keyword evidence="3" id="KW-1133">Transmembrane helix</keyword>
<dbReference type="AlphaFoldDB" id="A0A1M5G4M7"/>
<reference evidence="6" key="1">
    <citation type="submission" date="2016-11" db="EMBL/GenBank/DDBJ databases">
        <authorList>
            <person name="Varghese N."/>
            <person name="Submissions S."/>
        </authorList>
    </citation>
    <scope>NUCLEOTIDE SEQUENCE [LARGE SCALE GENOMIC DNA]</scope>
    <source>
        <strain evidence="6">DSM 29326</strain>
    </source>
</reference>
<dbReference type="PANTHER" id="PTHR30487:SF0">
    <property type="entry name" value="PREPILIN LEADER PEPTIDASE_N-METHYLTRANSFERASE-RELATED"/>
    <property type="match status" value="1"/>
</dbReference>
<dbReference type="GO" id="GO:0006465">
    <property type="term" value="P:signal peptide processing"/>
    <property type="evidence" value="ECO:0007669"/>
    <property type="project" value="TreeGrafter"/>
</dbReference>
<evidence type="ECO:0000313" key="6">
    <source>
        <dbReference type="Proteomes" id="UP000183987"/>
    </source>
</evidence>
<comment type="similarity">
    <text evidence="1 2">Belongs to the peptidase A24 family.</text>
</comment>
<dbReference type="GO" id="GO:0008168">
    <property type="term" value="F:methyltransferase activity"/>
    <property type="evidence" value="ECO:0007669"/>
    <property type="project" value="UniProtKB-KW"/>
</dbReference>
<gene>
    <name evidence="5" type="ORF">SAMN05444339_1355</name>
</gene>
<keyword evidence="3" id="KW-0472">Membrane</keyword>